<dbReference type="GeneID" id="114245510"/>
<name>A0A6J2JXD3_BOMMA</name>
<dbReference type="SMART" id="SM00980">
    <property type="entry name" value="THAP"/>
    <property type="match status" value="1"/>
</dbReference>
<evidence type="ECO:0000256" key="3">
    <source>
        <dbReference type="ARBA" id="ARBA00022833"/>
    </source>
</evidence>
<evidence type="ECO:0000256" key="5">
    <source>
        <dbReference type="PROSITE-ProRule" id="PRU00309"/>
    </source>
</evidence>
<dbReference type="GO" id="GO:0008270">
    <property type="term" value="F:zinc ion binding"/>
    <property type="evidence" value="ECO:0007669"/>
    <property type="project" value="UniProtKB-KW"/>
</dbReference>
<dbReference type="Proteomes" id="UP000504629">
    <property type="component" value="Unplaced"/>
</dbReference>
<dbReference type="PROSITE" id="PS50950">
    <property type="entry name" value="ZF_THAP"/>
    <property type="match status" value="1"/>
</dbReference>
<evidence type="ECO:0000256" key="4">
    <source>
        <dbReference type="ARBA" id="ARBA00023125"/>
    </source>
</evidence>
<dbReference type="KEGG" id="bman:114245510"/>
<keyword evidence="1" id="KW-0479">Metal-binding</keyword>
<dbReference type="Pfam" id="PF05485">
    <property type="entry name" value="THAP"/>
    <property type="match status" value="1"/>
</dbReference>
<feature type="domain" description="THAP-type" evidence="6">
    <location>
        <begin position="1"/>
        <end position="79"/>
    </location>
</feature>
<dbReference type="InterPro" id="IPR006612">
    <property type="entry name" value="THAP_Znf"/>
</dbReference>
<evidence type="ECO:0000313" key="7">
    <source>
        <dbReference type="Proteomes" id="UP000504629"/>
    </source>
</evidence>
<dbReference type="GO" id="GO:0003677">
    <property type="term" value="F:DNA binding"/>
    <property type="evidence" value="ECO:0007669"/>
    <property type="project" value="UniProtKB-UniRule"/>
</dbReference>
<reference evidence="8" key="1">
    <citation type="submission" date="2025-08" db="UniProtKB">
        <authorList>
            <consortium name="RefSeq"/>
        </authorList>
    </citation>
    <scope>IDENTIFICATION</scope>
    <source>
        <tissue evidence="8">Silk gland</tissue>
    </source>
</reference>
<evidence type="ECO:0000259" key="6">
    <source>
        <dbReference type="PROSITE" id="PS50950"/>
    </source>
</evidence>
<evidence type="ECO:0000256" key="1">
    <source>
        <dbReference type="ARBA" id="ARBA00022723"/>
    </source>
</evidence>
<dbReference type="RefSeq" id="XP_028033497.1">
    <property type="nucleotide sequence ID" value="XM_028177696.1"/>
</dbReference>
<keyword evidence="4 5" id="KW-0238">DNA-binding</keyword>
<keyword evidence="2 5" id="KW-0863">Zinc-finger</keyword>
<protein>
    <submittedName>
        <fullName evidence="8">Uncharacterized protein LOC114245510</fullName>
    </submittedName>
</protein>
<dbReference type="OrthoDB" id="2122982at2759"/>
<keyword evidence="3" id="KW-0862">Zinc</keyword>
<evidence type="ECO:0000256" key="2">
    <source>
        <dbReference type="ARBA" id="ARBA00022771"/>
    </source>
</evidence>
<organism evidence="7 8">
    <name type="scientific">Bombyx mandarina</name>
    <name type="common">Wild silk moth</name>
    <name type="synonym">Wild silkworm</name>
    <dbReference type="NCBI Taxonomy" id="7092"/>
    <lineage>
        <taxon>Eukaryota</taxon>
        <taxon>Metazoa</taxon>
        <taxon>Ecdysozoa</taxon>
        <taxon>Arthropoda</taxon>
        <taxon>Hexapoda</taxon>
        <taxon>Insecta</taxon>
        <taxon>Pterygota</taxon>
        <taxon>Neoptera</taxon>
        <taxon>Endopterygota</taxon>
        <taxon>Lepidoptera</taxon>
        <taxon>Glossata</taxon>
        <taxon>Ditrysia</taxon>
        <taxon>Bombycoidea</taxon>
        <taxon>Bombycidae</taxon>
        <taxon>Bombycinae</taxon>
        <taxon>Bombyx</taxon>
    </lineage>
</organism>
<proteinExistence type="predicted"/>
<dbReference type="AlphaFoldDB" id="A0A6J2JXD3"/>
<gene>
    <name evidence="8" type="primary">LOC114245510</name>
</gene>
<sequence>MPRRCAFGCESINITMHRLPNRIRNPDLFKTWVKLVGGKLESISDYEHYQKKRICDIHFIDSDRNQHNRLNAKAFPSLHIPRQLVSKLTLENSSSSTKHSEQETTTQLINEGKENIQIHFVLHNKLISISQLKNTVIKTTSCHIYLLHC</sequence>
<accession>A0A6J2JXD3</accession>
<evidence type="ECO:0000313" key="8">
    <source>
        <dbReference type="RefSeq" id="XP_028033497.1"/>
    </source>
</evidence>
<dbReference type="SUPFAM" id="SSF57716">
    <property type="entry name" value="Glucocorticoid receptor-like (DNA-binding domain)"/>
    <property type="match status" value="1"/>
</dbReference>
<keyword evidence="7" id="KW-1185">Reference proteome</keyword>